<evidence type="ECO:0000313" key="1">
    <source>
        <dbReference type="Proteomes" id="UP000095286"/>
    </source>
</evidence>
<evidence type="ECO:0000313" key="2">
    <source>
        <dbReference type="WBParaSite" id="RSKR_0001161700.1"/>
    </source>
</evidence>
<accession>A0AC35UHE9</accession>
<reference evidence="2" key="1">
    <citation type="submission" date="2016-11" db="UniProtKB">
        <authorList>
            <consortium name="WormBaseParasite"/>
        </authorList>
    </citation>
    <scope>IDENTIFICATION</scope>
    <source>
        <strain evidence="2">KR3021</strain>
    </source>
</reference>
<sequence length="784" mass="88317">MGSESKRYLQDNHIPQLFEGLMTGLIYNKPADPIIFLEDCLKQIKHNPSLALKWNAFVDEKNQAFVKPAAYPLMISKRHNETVNHNDTTARKSASSSANNKGPPLNENENVEVIEHNSGVDRKSSLLESPKSNRERSSSVMRAAESAKIPEVPVILFMGGPGGNTKTRHATRIRDKLEDKGLVHICMPDIIKAAVSRYQDNYPEWANVAQILARREPIPNHLALQLIKAEMGRHQHASSFLMEGFPREAKQVEDFESQVSPVHMALIVDYDEHILREHMERKGLFTSVIDSKINDFKQRTLPTAKYFDDQGLLHLIPGESSDDEICDRLVDLITRLIDTGVPIFNHAYEESRNRREISDLTNSKPESALNSAKSTRNHSLKGNSVAASPQIPIESGRMSREELAKDNRQIPESHNSMRNESRTSVPRDQSAKSVSGKNISRQESLKSQKNISSRETSATSHKLHKREVEPENINIKTESEESQMTRTTPENIGASNPQSKSHSPALEDIIVPVREPENGHKSKTPSPDKVNEVSSSHSKDEDTNGVHDASDRLLSTTPSQISTATIVPIGDKISLDVPVILIIGPSGSNKYEISKKLSQKYEGFVHLSMQALLRTKIKENLDDELWQRIGKKMNLGELIPMKICRELIYSAIQEHSSTSWGFIIEGYPRSQPQMNDYENHGIRLDLAFLIDCTEHFCIENMTKRNADNASNPDRRLDDVAEVMQTRLDHFKTNSLPMLKFLDDAGKLRVVRIEYKIDGDADMDGLLNEITKIIDTTTFTNHHND</sequence>
<dbReference type="WBParaSite" id="RSKR_0001161700.1">
    <property type="protein sequence ID" value="RSKR_0001161700.1"/>
    <property type="gene ID" value="RSKR_0001161700"/>
</dbReference>
<proteinExistence type="predicted"/>
<protein>
    <submittedName>
        <fullName evidence="2">Adenylate kinase 8-like</fullName>
    </submittedName>
</protein>
<dbReference type="Proteomes" id="UP000095286">
    <property type="component" value="Unplaced"/>
</dbReference>
<name>A0AC35UHE9_9BILA</name>
<organism evidence="1 2">
    <name type="scientific">Rhabditophanes sp. KR3021</name>
    <dbReference type="NCBI Taxonomy" id="114890"/>
    <lineage>
        <taxon>Eukaryota</taxon>
        <taxon>Metazoa</taxon>
        <taxon>Ecdysozoa</taxon>
        <taxon>Nematoda</taxon>
        <taxon>Chromadorea</taxon>
        <taxon>Rhabditida</taxon>
        <taxon>Tylenchina</taxon>
        <taxon>Panagrolaimomorpha</taxon>
        <taxon>Strongyloidoidea</taxon>
        <taxon>Alloionematidae</taxon>
        <taxon>Rhabditophanes</taxon>
    </lineage>
</organism>